<reference evidence="2" key="1">
    <citation type="submission" date="2021-12" db="EMBL/GenBank/DDBJ databases">
        <title>Enterovibrio ZSDZ35 sp. nov. and Enterovibrio ZSDZ42 sp. nov., isolated from coastal seawater in Qingdao.</title>
        <authorList>
            <person name="Zhang P."/>
        </authorList>
    </citation>
    <scope>NUCLEOTIDE SEQUENCE</scope>
    <source>
        <strain evidence="2">ZSDZ42</strain>
    </source>
</reference>
<evidence type="ECO:0000313" key="3">
    <source>
        <dbReference type="Proteomes" id="UP001149400"/>
    </source>
</evidence>
<proteinExistence type="predicted"/>
<sequence>MLAVITNDYVLACSMLAGFVAITYLTLSYARVSYMPKNPQWVMSLIIFVAVSGISAPLYVELHVKEQSAINTQQGPIDNY</sequence>
<name>A0ABT5QUT2_9GAMM</name>
<gene>
    <name evidence="2" type="ORF">LRP50_01325</name>
</gene>
<protein>
    <submittedName>
        <fullName evidence="2">Uncharacterized protein</fullName>
    </submittedName>
</protein>
<evidence type="ECO:0000313" key="2">
    <source>
        <dbReference type="EMBL" id="MDD1791769.1"/>
    </source>
</evidence>
<feature type="transmembrane region" description="Helical" evidence="1">
    <location>
        <begin position="9"/>
        <end position="29"/>
    </location>
</feature>
<evidence type="ECO:0000256" key="1">
    <source>
        <dbReference type="SAM" id="Phobius"/>
    </source>
</evidence>
<keyword evidence="1" id="KW-0812">Transmembrane</keyword>
<keyword evidence="1" id="KW-0472">Membrane</keyword>
<organism evidence="2 3">
    <name type="scientific">Enterovibrio gelatinilyticus</name>
    <dbReference type="NCBI Taxonomy" id="2899819"/>
    <lineage>
        <taxon>Bacteria</taxon>
        <taxon>Pseudomonadati</taxon>
        <taxon>Pseudomonadota</taxon>
        <taxon>Gammaproteobacteria</taxon>
        <taxon>Vibrionales</taxon>
        <taxon>Vibrionaceae</taxon>
        <taxon>Enterovibrio</taxon>
    </lineage>
</organism>
<dbReference type="RefSeq" id="WP_274162711.1">
    <property type="nucleotide sequence ID" value="NZ_JAJUBC010000001.1"/>
</dbReference>
<comment type="caution">
    <text evidence="2">The sequence shown here is derived from an EMBL/GenBank/DDBJ whole genome shotgun (WGS) entry which is preliminary data.</text>
</comment>
<dbReference type="Proteomes" id="UP001149400">
    <property type="component" value="Unassembled WGS sequence"/>
</dbReference>
<feature type="transmembrane region" description="Helical" evidence="1">
    <location>
        <begin position="41"/>
        <end position="60"/>
    </location>
</feature>
<keyword evidence="1" id="KW-1133">Transmembrane helix</keyword>
<dbReference type="EMBL" id="JAJUBC010000001">
    <property type="protein sequence ID" value="MDD1791769.1"/>
    <property type="molecule type" value="Genomic_DNA"/>
</dbReference>
<accession>A0ABT5QUT2</accession>
<keyword evidence="3" id="KW-1185">Reference proteome</keyword>